<dbReference type="InterPro" id="IPR002716">
    <property type="entry name" value="PIN_dom"/>
</dbReference>
<keyword evidence="5 8" id="KW-0378">Hydrolase</keyword>
<reference evidence="11" key="1">
    <citation type="submission" date="2018-05" db="EMBL/GenBank/DDBJ databases">
        <authorList>
            <person name="Li Y."/>
        </authorList>
    </citation>
    <scope>NUCLEOTIDE SEQUENCE [LARGE SCALE GENOMIC DNA]</scope>
    <source>
        <strain evidence="11">sk1b4</strain>
    </source>
</reference>
<name>A0A2V1K8R1_9ACTO</name>
<keyword evidence="6 8" id="KW-0460">Magnesium</keyword>
<sequence length="138" mass="14967">MIVLDTNVVSETMRPEPDASALEWLNAQSAETLYLSSITLAEMWFGVAALPEGARKQRLERAVDGLLDLFVGRVLAFDADAARRYAAIAVAARKAGRPLPIADGYLAATAAAHGFAVATRNTHDFRDTGVELINPWQR</sequence>
<protein>
    <recommendedName>
        <fullName evidence="8">Ribonuclease VapC</fullName>
        <shortName evidence="8">RNase VapC</shortName>
        <ecNumber evidence="8">3.1.-.-</ecNumber>
    </recommendedName>
    <alternativeName>
        <fullName evidence="8">Toxin VapC</fullName>
    </alternativeName>
</protein>
<dbReference type="InterPro" id="IPR022907">
    <property type="entry name" value="VapC_family"/>
</dbReference>
<evidence type="ECO:0000256" key="4">
    <source>
        <dbReference type="ARBA" id="ARBA00022723"/>
    </source>
</evidence>
<comment type="caution">
    <text evidence="10">The sequence shown here is derived from an EMBL/GenBank/DDBJ whole genome shotgun (WGS) entry which is preliminary data.</text>
</comment>
<keyword evidence="4 8" id="KW-0479">Metal-binding</keyword>
<organism evidence="10 11">
    <name type="scientific">Ancrocorticia populi</name>
    <dbReference type="NCBI Taxonomy" id="2175228"/>
    <lineage>
        <taxon>Bacteria</taxon>
        <taxon>Bacillati</taxon>
        <taxon>Actinomycetota</taxon>
        <taxon>Actinomycetes</taxon>
        <taxon>Actinomycetales</taxon>
        <taxon>Actinomycetaceae</taxon>
        <taxon>Ancrocorticia</taxon>
    </lineage>
</organism>
<dbReference type="GO" id="GO:0090729">
    <property type="term" value="F:toxin activity"/>
    <property type="evidence" value="ECO:0007669"/>
    <property type="project" value="UniProtKB-KW"/>
</dbReference>
<dbReference type="PANTHER" id="PTHR33653:SF1">
    <property type="entry name" value="RIBONUCLEASE VAPC2"/>
    <property type="match status" value="1"/>
</dbReference>
<dbReference type="Pfam" id="PF01850">
    <property type="entry name" value="PIN"/>
    <property type="match status" value="1"/>
</dbReference>
<feature type="binding site" evidence="8">
    <location>
        <position position="103"/>
    </location>
    <ligand>
        <name>Mg(2+)</name>
        <dbReference type="ChEBI" id="CHEBI:18420"/>
    </ligand>
</feature>
<evidence type="ECO:0000313" key="11">
    <source>
        <dbReference type="Proteomes" id="UP000245283"/>
    </source>
</evidence>
<keyword evidence="3 8" id="KW-0540">Nuclease</keyword>
<feature type="domain" description="PIN" evidence="9">
    <location>
        <begin position="2"/>
        <end position="129"/>
    </location>
</feature>
<proteinExistence type="inferred from homology"/>
<evidence type="ECO:0000259" key="9">
    <source>
        <dbReference type="Pfam" id="PF01850"/>
    </source>
</evidence>
<dbReference type="InterPro" id="IPR029060">
    <property type="entry name" value="PIN-like_dom_sf"/>
</dbReference>
<dbReference type="HAMAP" id="MF_00265">
    <property type="entry name" value="VapC_Nob1"/>
    <property type="match status" value="1"/>
</dbReference>
<comment type="similarity">
    <text evidence="7 8">Belongs to the PINc/VapC protein family.</text>
</comment>
<keyword evidence="8" id="KW-0800">Toxin</keyword>
<evidence type="ECO:0000256" key="2">
    <source>
        <dbReference type="ARBA" id="ARBA00022649"/>
    </source>
</evidence>
<dbReference type="OrthoDB" id="9804823at2"/>
<dbReference type="EC" id="3.1.-.-" evidence="8"/>
<dbReference type="SUPFAM" id="SSF88723">
    <property type="entry name" value="PIN domain-like"/>
    <property type="match status" value="1"/>
</dbReference>
<keyword evidence="11" id="KW-1185">Reference proteome</keyword>
<dbReference type="Proteomes" id="UP000245283">
    <property type="component" value="Unassembled WGS sequence"/>
</dbReference>
<evidence type="ECO:0000256" key="8">
    <source>
        <dbReference type="HAMAP-Rule" id="MF_00265"/>
    </source>
</evidence>
<dbReference type="AlphaFoldDB" id="A0A2V1K8R1"/>
<evidence type="ECO:0000256" key="3">
    <source>
        <dbReference type="ARBA" id="ARBA00022722"/>
    </source>
</evidence>
<dbReference type="InterPro" id="IPR050556">
    <property type="entry name" value="Type_II_TA_system_RNase"/>
</dbReference>
<comment type="cofactor">
    <cofactor evidence="1 8">
        <name>Mg(2+)</name>
        <dbReference type="ChEBI" id="CHEBI:18420"/>
    </cofactor>
</comment>
<evidence type="ECO:0000313" key="10">
    <source>
        <dbReference type="EMBL" id="PWF27523.1"/>
    </source>
</evidence>
<evidence type="ECO:0000256" key="5">
    <source>
        <dbReference type="ARBA" id="ARBA00022801"/>
    </source>
</evidence>
<keyword evidence="2 8" id="KW-1277">Toxin-antitoxin system</keyword>
<evidence type="ECO:0000256" key="1">
    <source>
        <dbReference type="ARBA" id="ARBA00001946"/>
    </source>
</evidence>
<evidence type="ECO:0000256" key="6">
    <source>
        <dbReference type="ARBA" id="ARBA00022842"/>
    </source>
</evidence>
<dbReference type="GO" id="GO:0016787">
    <property type="term" value="F:hydrolase activity"/>
    <property type="evidence" value="ECO:0007669"/>
    <property type="project" value="UniProtKB-KW"/>
</dbReference>
<feature type="binding site" evidence="8">
    <location>
        <position position="5"/>
    </location>
    <ligand>
        <name>Mg(2+)</name>
        <dbReference type="ChEBI" id="CHEBI:18420"/>
    </ligand>
</feature>
<dbReference type="EMBL" id="QETB01000001">
    <property type="protein sequence ID" value="PWF27523.1"/>
    <property type="molecule type" value="Genomic_DNA"/>
</dbReference>
<gene>
    <name evidence="8" type="primary">vapC</name>
    <name evidence="10" type="ORF">DD236_03860</name>
</gene>
<dbReference type="PANTHER" id="PTHR33653">
    <property type="entry name" value="RIBONUCLEASE VAPC2"/>
    <property type="match status" value="1"/>
</dbReference>
<evidence type="ECO:0000256" key="7">
    <source>
        <dbReference type="ARBA" id="ARBA00038093"/>
    </source>
</evidence>
<comment type="function">
    <text evidence="8">Toxic component of a toxin-antitoxin (TA) system. An RNase.</text>
</comment>
<dbReference type="Gene3D" id="3.40.50.1010">
    <property type="entry name" value="5'-nuclease"/>
    <property type="match status" value="1"/>
</dbReference>
<accession>A0A2V1K8R1</accession>
<dbReference type="GO" id="GO:0004540">
    <property type="term" value="F:RNA nuclease activity"/>
    <property type="evidence" value="ECO:0007669"/>
    <property type="project" value="InterPro"/>
</dbReference>
<dbReference type="CDD" id="cd18731">
    <property type="entry name" value="PIN_NgFitB-like"/>
    <property type="match status" value="1"/>
</dbReference>
<dbReference type="GO" id="GO:0000287">
    <property type="term" value="F:magnesium ion binding"/>
    <property type="evidence" value="ECO:0007669"/>
    <property type="project" value="UniProtKB-UniRule"/>
</dbReference>